<evidence type="ECO:0000313" key="2">
    <source>
        <dbReference type="EMBL" id="SKB52252.1"/>
    </source>
</evidence>
<gene>
    <name evidence="2" type="ORF">SAMN05660293_00724</name>
</gene>
<dbReference type="InterPro" id="IPR005094">
    <property type="entry name" value="Endonuclease_MobA/VirD2"/>
</dbReference>
<dbReference type="RefSeq" id="WP_082213276.1">
    <property type="nucleotide sequence ID" value="NZ_FUZA01000001.1"/>
</dbReference>
<dbReference type="Pfam" id="PF03432">
    <property type="entry name" value="Relaxase"/>
    <property type="match status" value="1"/>
</dbReference>
<feature type="domain" description="MobA/VirD2-like nuclease" evidence="1">
    <location>
        <begin position="57"/>
        <end position="166"/>
    </location>
</feature>
<keyword evidence="3" id="KW-1185">Reference proteome</keyword>
<organism evidence="2 3">
    <name type="scientific">Dyadobacter psychrophilus</name>
    <dbReference type="NCBI Taxonomy" id="651661"/>
    <lineage>
        <taxon>Bacteria</taxon>
        <taxon>Pseudomonadati</taxon>
        <taxon>Bacteroidota</taxon>
        <taxon>Cytophagia</taxon>
        <taxon>Cytophagales</taxon>
        <taxon>Spirosomataceae</taxon>
        <taxon>Dyadobacter</taxon>
    </lineage>
</organism>
<sequence length="281" mass="32348">MIGKVGLGNFAKGILSYCYYEKELTAKQLKEVTIDDVRGELIYIQHLGINTMQDGRLDLDYLAKQMLDNRDKNRNLNKYVWHQSFSFPPGEDPSTEKLTSLVVEFAKEFGFAENQMLAFKHNDTKHKHIHIVANRINYNGKNTADHFKNYARTGEFSRRMELELGLTITSDMTLNQKGKQQAPRQDTAIINLRTLVDQVLAKASSIDELGRQMQTHGFKTYIGRGVAFFNMQNRMKVKGSDLGKDYSLQNLEKRMGMEMSQAFVPVKRKKKSRRKRQGLSI</sequence>
<evidence type="ECO:0000259" key="1">
    <source>
        <dbReference type="Pfam" id="PF03432"/>
    </source>
</evidence>
<evidence type="ECO:0000313" key="3">
    <source>
        <dbReference type="Proteomes" id="UP000190897"/>
    </source>
</evidence>
<dbReference type="EMBL" id="FUZA01000001">
    <property type="protein sequence ID" value="SKB52252.1"/>
    <property type="molecule type" value="Genomic_DNA"/>
</dbReference>
<accession>A0A1T5BY09</accession>
<dbReference type="OrthoDB" id="915634at2"/>
<dbReference type="STRING" id="651661.SAMN05660293_00724"/>
<name>A0A1T5BY09_9BACT</name>
<reference evidence="3" key="1">
    <citation type="submission" date="2017-02" db="EMBL/GenBank/DDBJ databases">
        <authorList>
            <person name="Varghese N."/>
            <person name="Submissions S."/>
        </authorList>
    </citation>
    <scope>NUCLEOTIDE SEQUENCE [LARGE SCALE GENOMIC DNA]</scope>
    <source>
        <strain evidence="3">DSM 22270</strain>
    </source>
</reference>
<protein>
    <submittedName>
        <fullName evidence="2">Relaxase/Mobilisation nuclease domain-containing protein</fullName>
    </submittedName>
</protein>
<dbReference type="Proteomes" id="UP000190897">
    <property type="component" value="Unassembled WGS sequence"/>
</dbReference>
<dbReference type="AlphaFoldDB" id="A0A1T5BY09"/>
<proteinExistence type="predicted"/>